<dbReference type="InterPro" id="IPR011992">
    <property type="entry name" value="EF-hand-dom_pair"/>
</dbReference>
<dbReference type="InterPro" id="IPR002048">
    <property type="entry name" value="EF_hand_dom"/>
</dbReference>
<sequence>MEGPVVRRTIKRNEDVTLDQSQPQTNPFTHSISLSTYDKIKIFVLSIVLLLPRVIGVAICLVTSYWLACIGLLGLSEEELKSKPMQGWRRTLRAIISQIMVWLFYCSGFNKVKVKGRQATAREAPILALASHSTFYDALVVVFLGSPSIVAKEEVKKVPFFGKLINFTQPIYVEREDPNSRANTIKEMVRRATSEDPWQQILIFPEGTCSNRKALITFKPGAFYPGVAVQPVCIKYPNRLDTLSWTWDGPGAMKILWYTMTQFVTYAEIEFLPPYVPSEEEIRDPKIFAENVRLEMAKCLEVPVVNYSFEDCRLMLKATKLGLPSEVGLIGAANLKTKYGFDQKELETTILESFAKIADKKDGVIRQEGLASYLEIPVNNPCLMQVFKAYDQDCKGFISFKKFIVGRMSVSLPAITEQNLEATFELLDRGKKGYINLEDVTYALEKSFAGSTSSLKLPLFGVKEDSKITYGDFASTVNEKPEYAKFFEIFRQSYAPAS</sequence>
<keyword evidence="10" id="KW-0594">Phospholipid biosynthesis</keyword>
<comment type="subcellular location">
    <subcellularLocation>
        <location evidence="1">Membrane</location>
    </subcellularLocation>
</comment>
<keyword evidence="8" id="KW-0443">Lipid metabolism</keyword>
<dbReference type="InterPro" id="IPR045252">
    <property type="entry name" value="LPCAT1-like"/>
</dbReference>
<organism evidence="16 17">
    <name type="scientific">Artemia franciscana</name>
    <name type="common">Brine shrimp</name>
    <name type="synonym">Artemia sanfranciscana</name>
    <dbReference type="NCBI Taxonomy" id="6661"/>
    <lineage>
        <taxon>Eukaryota</taxon>
        <taxon>Metazoa</taxon>
        <taxon>Ecdysozoa</taxon>
        <taxon>Arthropoda</taxon>
        <taxon>Crustacea</taxon>
        <taxon>Branchiopoda</taxon>
        <taxon>Anostraca</taxon>
        <taxon>Artemiidae</taxon>
        <taxon>Artemia</taxon>
    </lineage>
</organism>
<keyword evidence="17" id="KW-1185">Reference proteome</keyword>
<evidence type="ECO:0000256" key="14">
    <source>
        <dbReference type="SAM" id="Phobius"/>
    </source>
</evidence>
<evidence type="ECO:0000256" key="9">
    <source>
        <dbReference type="ARBA" id="ARBA00023136"/>
    </source>
</evidence>
<evidence type="ECO:0000256" key="8">
    <source>
        <dbReference type="ARBA" id="ARBA00023098"/>
    </source>
</evidence>
<evidence type="ECO:0000259" key="15">
    <source>
        <dbReference type="PROSITE" id="PS50222"/>
    </source>
</evidence>
<evidence type="ECO:0000313" key="17">
    <source>
        <dbReference type="Proteomes" id="UP001187531"/>
    </source>
</evidence>
<evidence type="ECO:0000313" key="16">
    <source>
        <dbReference type="EMBL" id="KAK2720997.1"/>
    </source>
</evidence>
<dbReference type="Pfam" id="PF01553">
    <property type="entry name" value="Acyltransferase"/>
    <property type="match status" value="1"/>
</dbReference>
<comment type="pathway">
    <text evidence="2">Lipid metabolism; phospholipid metabolism.</text>
</comment>
<keyword evidence="7 14" id="KW-1133">Transmembrane helix</keyword>
<evidence type="ECO:0000256" key="12">
    <source>
        <dbReference type="ARBA" id="ARBA00023315"/>
    </source>
</evidence>
<keyword evidence="12" id="KW-0012">Acyltransferase</keyword>
<feature type="domain" description="EF-hand" evidence="15">
    <location>
        <begin position="415"/>
        <end position="450"/>
    </location>
</feature>
<dbReference type="SUPFAM" id="SSF47473">
    <property type="entry name" value="EF-hand"/>
    <property type="match status" value="1"/>
</dbReference>
<proteinExistence type="inferred from homology"/>
<evidence type="ECO:0000256" key="13">
    <source>
        <dbReference type="ARBA" id="ARBA00025707"/>
    </source>
</evidence>
<dbReference type="InterPro" id="IPR002123">
    <property type="entry name" value="Plipid/glycerol_acylTrfase"/>
</dbReference>
<comment type="similarity">
    <text evidence="3">Belongs to the 1-acyl-sn-glycerol-3-phosphate acyltransferase family.</text>
</comment>
<comment type="pathway">
    <text evidence="13">Phospholipid metabolism.</text>
</comment>
<evidence type="ECO:0000256" key="4">
    <source>
        <dbReference type="ARBA" id="ARBA00022516"/>
    </source>
</evidence>
<dbReference type="Proteomes" id="UP001187531">
    <property type="component" value="Unassembled WGS sequence"/>
</dbReference>
<keyword evidence="5" id="KW-0808">Transferase</keyword>
<evidence type="ECO:0000256" key="5">
    <source>
        <dbReference type="ARBA" id="ARBA00022679"/>
    </source>
</evidence>
<dbReference type="GO" id="GO:0016020">
    <property type="term" value="C:membrane"/>
    <property type="evidence" value="ECO:0007669"/>
    <property type="project" value="UniProtKB-SubCell"/>
</dbReference>
<feature type="transmembrane region" description="Helical" evidence="14">
    <location>
        <begin position="42"/>
        <end position="75"/>
    </location>
</feature>
<keyword evidence="11" id="KW-1208">Phospholipid metabolism</keyword>
<dbReference type="AlphaFoldDB" id="A0AA88IFN7"/>
<keyword evidence="4" id="KW-0444">Lipid biosynthesis</keyword>
<protein>
    <recommendedName>
        <fullName evidence="15">EF-hand domain-containing protein</fullName>
    </recommendedName>
</protein>
<dbReference type="GO" id="GO:0008374">
    <property type="term" value="F:O-acyltransferase activity"/>
    <property type="evidence" value="ECO:0007669"/>
    <property type="project" value="InterPro"/>
</dbReference>
<accession>A0AA88IFN7</accession>
<gene>
    <name evidence="16" type="ORF">QYM36_004773</name>
</gene>
<evidence type="ECO:0000256" key="2">
    <source>
        <dbReference type="ARBA" id="ARBA00005074"/>
    </source>
</evidence>
<evidence type="ECO:0000256" key="3">
    <source>
        <dbReference type="ARBA" id="ARBA00008655"/>
    </source>
</evidence>
<dbReference type="GO" id="GO:0005783">
    <property type="term" value="C:endoplasmic reticulum"/>
    <property type="evidence" value="ECO:0007669"/>
    <property type="project" value="TreeGrafter"/>
</dbReference>
<reference evidence="16" key="1">
    <citation type="submission" date="2023-07" db="EMBL/GenBank/DDBJ databases">
        <title>Chromosome-level genome assembly of Artemia franciscana.</title>
        <authorList>
            <person name="Jo E."/>
        </authorList>
    </citation>
    <scope>NUCLEOTIDE SEQUENCE</scope>
    <source>
        <tissue evidence="16">Whole body</tissue>
    </source>
</reference>
<feature type="domain" description="EF-hand" evidence="15">
    <location>
        <begin position="378"/>
        <end position="413"/>
    </location>
</feature>
<comment type="caution">
    <text evidence="16">The sequence shown here is derived from an EMBL/GenBank/DDBJ whole genome shotgun (WGS) entry which is preliminary data.</text>
</comment>
<name>A0AA88IFN7_ARTSF</name>
<dbReference type="GO" id="GO:0008654">
    <property type="term" value="P:phospholipid biosynthetic process"/>
    <property type="evidence" value="ECO:0007669"/>
    <property type="project" value="UniProtKB-KW"/>
</dbReference>
<dbReference type="GO" id="GO:0042171">
    <property type="term" value="F:lysophosphatidic acid acyltransferase activity"/>
    <property type="evidence" value="ECO:0007669"/>
    <property type="project" value="TreeGrafter"/>
</dbReference>
<dbReference type="EMBL" id="JAVRJZ010000007">
    <property type="protein sequence ID" value="KAK2720997.1"/>
    <property type="molecule type" value="Genomic_DNA"/>
</dbReference>
<dbReference type="PROSITE" id="PS50222">
    <property type="entry name" value="EF_HAND_2"/>
    <property type="match status" value="2"/>
</dbReference>
<dbReference type="SUPFAM" id="SSF69593">
    <property type="entry name" value="Glycerol-3-phosphate (1)-acyltransferase"/>
    <property type="match status" value="1"/>
</dbReference>
<dbReference type="GO" id="GO:0005509">
    <property type="term" value="F:calcium ion binding"/>
    <property type="evidence" value="ECO:0007669"/>
    <property type="project" value="InterPro"/>
</dbReference>
<evidence type="ECO:0000256" key="6">
    <source>
        <dbReference type="ARBA" id="ARBA00022692"/>
    </source>
</evidence>
<keyword evidence="6 14" id="KW-0812">Transmembrane</keyword>
<dbReference type="Gene3D" id="1.10.238.10">
    <property type="entry name" value="EF-hand"/>
    <property type="match status" value="1"/>
</dbReference>
<dbReference type="PANTHER" id="PTHR23063">
    <property type="entry name" value="PHOSPHOLIPID ACYLTRANSFERASE"/>
    <property type="match status" value="1"/>
</dbReference>
<evidence type="ECO:0000256" key="10">
    <source>
        <dbReference type="ARBA" id="ARBA00023209"/>
    </source>
</evidence>
<evidence type="ECO:0000256" key="7">
    <source>
        <dbReference type="ARBA" id="ARBA00022989"/>
    </source>
</evidence>
<dbReference type="CDD" id="cd07991">
    <property type="entry name" value="LPLAT_LPCAT1-like"/>
    <property type="match status" value="1"/>
</dbReference>
<evidence type="ECO:0000256" key="11">
    <source>
        <dbReference type="ARBA" id="ARBA00023264"/>
    </source>
</evidence>
<dbReference type="SMART" id="SM00563">
    <property type="entry name" value="PlsC"/>
    <property type="match status" value="1"/>
</dbReference>
<keyword evidence="9 14" id="KW-0472">Membrane</keyword>
<evidence type="ECO:0000256" key="1">
    <source>
        <dbReference type="ARBA" id="ARBA00004370"/>
    </source>
</evidence>
<dbReference type="PANTHER" id="PTHR23063:SF52">
    <property type="entry name" value="LYSOPHOSPHATIDYLCHOLINE ACYLTRANSFERASE"/>
    <property type="match status" value="1"/>
</dbReference>